<reference evidence="3 4" key="1">
    <citation type="submission" date="2019-01" db="EMBL/GenBank/DDBJ databases">
        <title>Sequencing of cultivated peanut Arachis hypogaea provides insights into genome evolution and oil improvement.</title>
        <authorList>
            <person name="Chen X."/>
        </authorList>
    </citation>
    <scope>NUCLEOTIDE SEQUENCE [LARGE SCALE GENOMIC DNA]</scope>
    <source>
        <strain evidence="4">cv. Fuhuasheng</strain>
        <tissue evidence="3">Leaves</tissue>
    </source>
</reference>
<dbReference type="AlphaFoldDB" id="A0A445AWJ3"/>
<dbReference type="GO" id="GO:0004753">
    <property type="term" value="F:saccharopine dehydrogenase activity"/>
    <property type="evidence" value="ECO:0007669"/>
    <property type="project" value="TreeGrafter"/>
</dbReference>
<dbReference type="STRING" id="3818.A0A445AWJ3"/>
<protein>
    <recommendedName>
        <fullName evidence="2">Saccharopine dehydrogenase-like C-terminal domain-containing protein</fullName>
    </recommendedName>
</protein>
<dbReference type="Gene3D" id="3.30.360.10">
    <property type="entry name" value="Dihydrodipicolinate Reductase, domain 2"/>
    <property type="match status" value="1"/>
</dbReference>
<comment type="caution">
    <text evidence="3">The sequence shown here is derived from an EMBL/GenBank/DDBJ whole genome shotgun (WGS) entry which is preliminary data.</text>
</comment>
<organism evidence="3 4">
    <name type="scientific">Arachis hypogaea</name>
    <name type="common">Peanut</name>
    <dbReference type="NCBI Taxonomy" id="3818"/>
    <lineage>
        <taxon>Eukaryota</taxon>
        <taxon>Viridiplantae</taxon>
        <taxon>Streptophyta</taxon>
        <taxon>Embryophyta</taxon>
        <taxon>Tracheophyta</taxon>
        <taxon>Spermatophyta</taxon>
        <taxon>Magnoliopsida</taxon>
        <taxon>eudicotyledons</taxon>
        <taxon>Gunneridae</taxon>
        <taxon>Pentapetalae</taxon>
        <taxon>rosids</taxon>
        <taxon>fabids</taxon>
        <taxon>Fabales</taxon>
        <taxon>Fabaceae</taxon>
        <taxon>Papilionoideae</taxon>
        <taxon>50 kb inversion clade</taxon>
        <taxon>dalbergioids sensu lato</taxon>
        <taxon>Dalbergieae</taxon>
        <taxon>Pterocarpus clade</taxon>
        <taxon>Arachis</taxon>
    </lineage>
</organism>
<dbReference type="EMBL" id="SDMP01000011">
    <property type="protein sequence ID" value="RYR30787.1"/>
    <property type="molecule type" value="Genomic_DNA"/>
</dbReference>
<dbReference type="Proteomes" id="UP000289738">
    <property type="component" value="Chromosome B01"/>
</dbReference>
<gene>
    <name evidence="3" type="ORF">Ahy_B01g055553</name>
</gene>
<evidence type="ECO:0000259" key="2">
    <source>
        <dbReference type="Pfam" id="PF16653"/>
    </source>
</evidence>
<keyword evidence="4" id="KW-1185">Reference proteome</keyword>
<accession>A0A445AWJ3</accession>
<feature type="domain" description="Saccharopine dehydrogenase-like C-terminal" evidence="2">
    <location>
        <begin position="6"/>
        <end position="93"/>
    </location>
</feature>
<dbReference type="Pfam" id="PF16653">
    <property type="entry name" value="Sacchrp_dh_C"/>
    <property type="match status" value="1"/>
</dbReference>
<dbReference type="PANTHER" id="PTHR11133">
    <property type="entry name" value="SACCHAROPINE DEHYDROGENASE"/>
    <property type="match status" value="1"/>
</dbReference>
<dbReference type="GO" id="GO:0019878">
    <property type="term" value="P:lysine biosynthetic process via aminoadipic acid"/>
    <property type="evidence" value="ECO:0007669"/>
    <property type="project" value="TreeGrafter"/>
</dbReference>
<keyword evidence="1" id="KW-0560">Oxidoreductase</keyword>
<dbReference type="InterPro" id="IPR032095">
    <property type="entry name" value="Sacchrp_dh-like_C"/>
</dbReference>
<dbReference type="GO" id="GO:0005737">
    <property type="term" value="C:cytoplasm"/>
    <property type="evidence" value="ECO:0007669"/>
    <property type="project" value="TreeGrafter"/>
</dbReference>
<dbReference type="PANTHER" id="PTHR11133:SF22">
    <property type="entry name" value="ALPHA-AMINOADIPIC SEMIALDEHYDE SYNTHASE, MITOCHONDRIAL"/>
    <property type="match status" value="1"/>
</dbReference>
<evidence type="ECO:0000313" key="4">
    <source>
        <dbReference type="Proteomes" id="UP000289738"/>
    </source>
</evidence>
<evidence type="ECO:0000256" key="1">
    <source>
        <dbReference type="ARBA" id="ARBA00023002"/>
    </source>
</evidence>
<evidence type="ECO:0000313" key="3">
    <source>
        <dbReference type="EMBL" id="RYR30787.1"/>
    </source>
</evidence>
<name>A0A445AWJ3_ARAHY</name>
<proteinExistence type="predicted"/>
<sequence length="110" mass="12110">MAGDPDHMMAMKMINEAHMRKGKIKSFISHCGGLPSPDAVNNPLAYKFSPVGAIRAGRNPATYKYCGETIHIDGDSIYDSATRIRIADFPASATRIRIATRLHNLILRLV</sequence>
<dbReference type="InterPro" id="IPR051168">
    <property type="entry name" value="AASS"/>
</dbReference>
<dbReference type="SUPFAM" id="SSF55347">
    <property type="entry name" value="Glyceraldehyde-3-phosphate dehydrogenase-like, C-terminal domain"/>
    <property type="match status" value="1"/>
</dbReference>